<accession>A0A7L4GR07</accession>
<dbReference type="GO" id="GO:0003824">
    <property type="term" value="F:catalytic activity"/>
    <property type="evidence" value="ECO:0007669"/>
    <property type="project" value="InterPro"/>
</dbReference>
<evidence type="ECO:0000256" key="2">
    <source>
        <dbReference type="PROSITE-ProRule" id="PRU00779"/>
    </source>
</evidence>
<dbReference type="CDD" id="cd00111">
    <property type="entry name" value="Trefoil"/>
    <property type="match status" value="1"/>
</dbReference>
<dbReference type="InterPro" id="IPR051816">
    <property type="entry name" value="Glycosyl_Hydrolase_31"/>
</dbReference>
<dbReference type="Proteomes" id="UP000584326">
    <property type="component" value="Unassembled WGS sequence"/>
</dbReference>
<feature type="non-terminal residue" evidence="4">
    <location>
        <position position="1"/>
    </location>
</feature>
<gene>
    <name evidence="4" type="primary">Mgam_3</name>
    <name evidence="4" type="ORF">PODSTR_R06695</name>
</gene>
<dbReference type="PANTHER" id="PTHR43863:SF2">
    <property type="entry name" value="MALTASE-GLUCOAMYLASE"/>
    <property type="match status" value="1"/>
</dbReference>
<dbReference type="Gene3D" id="2.60.40.1760">
    <property type="entry name" value="glycosyl hydrolase (family 31)"/>
    <property type="match status" value="1"/>
</dbReference>
<feature type="non-terminal residue" evidence="4">
    <location>
        <position position="111"/>
    </location>
</feature>
<comment type="caution">
    <text evidence="2">Lacks conserved residue(s) required for the propagation of feature annotation.</text>
</comment>
<keyword evidence="5" id="KW-1185">Reference proteome</keyword>
<evidence type="ECO:0000256" key="1">
    <source>
        <dbReference type="ARBA" id="ARBA00023157"/>
    </source>
</evidence>
<reference evidence="4 5" key="1">
    <citation type="submission" date="2020-02" db="EMBL/GenBank/DDBJ databases">
        <title>Bird 10,000 Genomes (B10K) Project - Family phase.</title>
        <authorList>
            <person name="Zhang G."/>
        </authorList>
    </citation>
    <scope>NUCLEOTIDE SEQUENCE [LARGE SCALE GENOMIC DNA]</scope>
    <source>
        <strain evidence="4">B10K-DU-001-40</strain>
        <tissue evidence="4">Muscle</tissue>
    </source>
</reference>
<dbReference type="PROSITE" id="PS51448">
    <property type="entry name" value="P_TREFOIL_2"/>
    <property type="match status" value="1"/>
</dbReference>
<dbReference type="GO" id="GO:0030246">
    <property type="term" value="F:carbohydrate binding"/>
    <property type="evidence" value="ECO:0007669"/>
    <property type="project" value="InterPro"/>
</dbReference>
<sequence>QNLCALRGCCWSPQSDASIPWCFFSAAHGYAVQGGLRNTPQGFQASLTRLPSPSLFGKELSDVLLTAEYQTQNRFHFKITDPKTQRFEVPHEHVGPFSGSAASNLKYRVNV</sequence>
<evidence type="ECO:0000313" key="5">
    <source>
        <dbReference type="Proteomes" id="UP000584326"/>
    </source>
</evidence>
<dbReference type="InterPro" id="IPR044913">
    <property type="entry name" value="P_trefoil_dom_sf"/>
</dbReference>
<dbReference type="OrthoDB" id="5839090at2759"/>
<protein>
    <submittedName>
        <fullName evidence="4">MGA protein</fullName>
    </submittedName>
</protein>
<evidence type="ECO:0000313" key="4">
    <source>
        <dbReference type="EMBL" id="NXX15401.1"/>
    </source>
</evidence>
<dbReference type="GO" id="GO:0005975">
    <property type="term" value="P:carbohydrate metabolic process"/>
    <property type="evidence" value="ECO:0007669"/>
    <property type="project" value="InterPro"/>
</dbReference>
<comment type="caution">
    <text evidence="4">The sequence shown here is derived from an EMBL/GenBank/DDBJ whole genome shotgun (WGS) entry which is preliminary data.</text>
</comment>
<dbReference type="InterPro" id="IPR000519">
    <property type="entry name" value="P_trefoil_dom"/>
</dbReference>
<proteinExistence type="predicted"/>
<feature type="domain" description="P-type" evidence="3">
    <location>
        <begin position="1"/>
        <end position="26"/>
    </location>
</feature>
<organism evidence="4 5">
    <name type="scientific">Podargus strigoides</name>
    <name type="common">Tawny frogmouth</name>
    <name type="synonym">Caprimulgus strigoides</name>
    <dbReference type="NCBI Taxonomy" id="8905"/>
    <lineage>
        <taxon>Eukaryota</taxon>
        <taxon>Metazoa</taxon>
        <taxon>Chordata</taxon>
        <taxon>Craniata</taxon>
        <taxon>Vertebrata</taxon>
        <taxon>Euteleostomi</taxon>
        <taxon>Archelosauria</taxon>
        <taxon>Archosauria</taxon>
        <taxon>Dinosauria</taxon>
        <taxon>Saurischia</taxon>
        <taxon>Theropoda</taxon>
        <taxon>Coelurosauria</taxon>
        <taxon>Aves</taxon>
        <taxon>Neognathae</taxon>
        <taxon>Neoaves</taxon>
        <taxon>Strisores</taxon>
        <taxon>Caprimulgiformes</taxon>
        <taxon>Podargidae</taxon>
        <taxon>Podargus</taxon>
    </lineage>
</organism>
<name>A0A7L4GR07_PODST</name>
<dbReference type="EMBL" id="VZTK01012409">
    <property type="protein sequence ID" value="NXX15401.1"/>
    <property type="molecule type" value="Genomic_DNA"/>
</dbReference>
<dbReference type="SUPFAM" id="SSF74650">
    <property type="entry name" value="Galactose mutarotase-like"/>
    <property type="match status" value="1"/>
</dbReference>
<dbReference type="PANTHER" id="PTHR43863">
    <property type="entry name" value="HYDROLASE, PUTATIVE (AFU_ORTHOLOGUE AFUA_1G03140)-RELATED"/>
    <property type="match status" value="1"/>
</dbReference>
<evidence type="ECO:0000259" key="3">
    <source>
        <dbReference type="PROSITE" id="PS51448"/>
    </source>
</evidence>
<dbReference type="AlphaFoldDB" id="A0A7L4GR07"/>
<dbReference type="Pfam" id="PF00088">
    <property type="entry name" value="Trefoil"/>
    <property type="match status" value="1"/>
</dbReference>
<keyword evidence="1" id="KW-1015">Disulfide bond</keyword>
<dbReference type="Gene3D" id="4.10.110.10">
    <property type="entry name" value="Spasmolytic Protein, domain 1"/>
    <property type="match status" value="1"/>
</dbReference>
<dbReference type="InterPro" id="IPR011013">
    <property type="entry name" value="Gal_mutarotase_sf_dom"/>
</dbReference>